<dbReference type="GO" id="GO:0008821">
    <property type="term" value="F:crossover junction DNA endonuclease activity"/>
    <property type="evidence" value="ECO:0007669"/>
    <property type="project" value="InterPro"/>
</dbReference>
<dbReference type="GO" id="GO:0048476">
    <property type="term" value="C:Holliday junction resolvase complex"/>
    <property type="evidence" value="ECO:0007669"/>
    <property type="project" value="TreeGrafter"/>
</dbReference>
<dbReference type="EMBL" id="MN740568">
    <property type="protein sequence ID" value="QHU34316.1"/>
    <property type="molecule type" value="Genomic_DNA"/>
</dbReference>
<evidence type="ECO:0000259" key="2">
    <source>
        <dbReference type="SMART" id="SM00891"/>
    </source>
</evidence>
<dbReference type="Gene3D" id="3.40.50.10130">
    <property type="match status" value="1"/>
</dbReference>
<protein>
    <recommendedName>
        <fullName evidence="2">ERCC4 domain-containing protein</fullName>
    </recommendedName>
</protein>
<feature type="domain" description="ERCC4" evidence="2">
    <location>
        <begin position="2"/>
        <end position="93"/>
    </location>
</feature>
<sequence>MKIVVDCREESLYKLIQKELEATPNIICCREQLLLGDIIFKDDNDTEIVLFERKSHNDLNASLKDGRYNEQSLRLNAGEMCNHRIVYLLEESVKTNKYSKARTMAPNLLHSCIFSLLFYKGFSVLQTKSLEHTAAMLTDFARKMNKEKDKSLYSFAEPNNNAISTTEYSQTIKKVKKENITPENIDVFMLCQIPNVSSLTANVILDKYITIHDLTKTLKETPDSLASFTYINKTGKTRKLTCLVIDNIRKFLCKEKDYSQDIDMTQII</sequence>
<accession>A0A6C0LTZ0</accession>
<dbReference type="PANTHER" id="PTHR13451:SF0">
    <property type="entry name" value="CROSSOVER JUNCTION ENDONUCLEASE MUS81"/>
    <property type="match status" value="1"/>
</dbReference>
<dbReference type="GO" id="GO:0003677">
    <property type="term" value="F:DNA binding"/>
    <property type="evidence" value="ECO:0007669"/>
    <property type="project" value="InterPro"/>
</dbReference>
<dbReference type="SUPFAM" id="SSF52980">
    <property type="entry name" value="Restriction endonuclease-like"/>
    <property type="match status" value="1"/>
</dbReference>
<dbReference type="Pfam" id="PF02732">
    <property type="entry name" value="ERCC4"/>
    <property type="match status" value="1"/>
</dbReference>
<dbReference type="GO" id="GO:0005634">
    <property type="term" value="C:nucleus"/>
    <property type="evidence" value="ECO:0007669"/>
    <property type="project" value="TreeGrafter"/>
</dbReference>
<dbReference type="SMART" id="SM00891">
    <property type="entry name" value="ERCC4"/>
    <property type="match status" value="1"/>
</dbReference>
<keyword evidence="1" id="KW-0378">Hydrolase</keyword>
<dbReference type="GO" id="GO:0048257">
    <property type="term" value="F:3'-flap endonuclease activity"/>
    <property type="evidence" value="ECO:0007669"/>
    <property type="project" value="TreeGrafter"/>
</dbReference>
<dbReference type="GO" id="GO:0000712">
    <property type="term" value="P:resolution of meiotic recombination intermediates"/>
    <property type="evidence" value="ECO:0007669"/>
    <property type="project" value="TreeGrafter"/>
</dbReference>
<dbReference type="GO" id="GO:0006308">
    <property type="term" value="P:DNA catabolic process"/>
    <property type="evidence" value="ECO:0007669"/>
    <property type="project" value="InterPro"/>
</dbReference>
<dbReference type="InterPro" id="IPR011335">
    <property type="entry name" value="Restrct_endonuc-II-like"/>
</dbReference>
<reference evidence="3" key="1">
    <citation type="journal article" date="2020" name="Nature">
        <title>Giant virus diversity and host interactions through global metagenomics.</title>
        <authorList>
            <person name="Schulz F."/>
            <person name="Roux S."/>
            <person name="Paez-Espino D."/>
            <person name="Jungbluth S."/>
            <person name="Walsh D.A."/>
            <person name="Denef V.J."/>
            <person name="McMahon K.D."/>
            <person name="Konstantinidis K.T."/>
            <person name="Eloe-Fadrosh E.A."/>
            <person name="Kyrpides N.C."/>
            <person name="Woyke T."/>
        </authorList>
    </citation>
    <scope>NUCLEOTIDE SEQUENCE</scope>
    <source>
        <strain evidence="3">GVMAG-S-1016713-123</strain>
    </source>
</reference>
<dbReference type="GO" id="GO:0000727">
    <property type="term" value="P:double-strand break repair via break-induced replication"/>
    <property type="evidence" value="ECO:0007669"/>
    <property type="project" value="TreeGrafter"/>
</dbReference>
<dbReference type="AlphaFoldDB" id="A0A6C0LTZ0"/>
<dbReference type="PANTHER" id="PTHR13451">
    <property type="entry name" value="CLASS II CROSSOVER JUNCTION ENDONUCLEASE MUS81"/>
    <property type="match status" value="1"/>
</dbReference>
<dbReference type="GO" id="GO:0031573">
    <property type="term" value="P:mitotic intra-S DNA damage checkpoint signaling"/>
    <property type="evidence" value="ECO:0007669"/>
    <property type="project" value="TreeGrafter"/>
</dbReference>
<proteinExistence type="predicted"/>
<evidence type="ECO:0000256" key="1">
    <source>
        <dbReference type="ARBA" id="ARBA00022801"/>
    </source>
</evidence>
<name>A0A6C0LTZ0_9ZZZZ</name>
<dbReference type="InterPro" id="IPR033309">
    <property type="entry name" value="Mus81"/>
</dbReference>
<evidence type="ECO:0000313" key="3">
    <source>
        <dbReference type="EMBL" id="QHU34316.1"/>
    </source>
</evidence>
<organism evidence="3">
    <name type="scientific">viral metagenome</name>
    <dbReference type="NCBI Taxonomy" id="1070528"/>
    <lineage>
        <taxon>unclassified sequences</taxon>
        <taxon>metagenomes</taxon>
        <taxon>organismal metagenomes</taxon>
    </lineage>
</organism>
<dbReference type="InterPro" id="IPR006166">
    <property type="entry name" value="ERCC4_domain"/>
</dbReference>